<feature type="domain" description="Anti-sigma K factor RskA C-terminal" evidence="11">
    <location>
        <begin position="126"/>
        <end position="267"/>
    </location>
</feature>
<dbReference type="EMBL" id="BOSE01000004">
    <property type="protein sequence ID" value="GIP16971.1"/>
    <property type="molecule type" value="Genomic_DNA"/>
</dbReference>
<evidence type="ECO:0000256" key="2">
    <source>
        <dbReference type="ARBA" id="ARBA00004236"/>
    </source>
</evidence>
<evidence type="ECO:0000313" key="14">
    <source>
        <dbReference type="Proteomes" id="UP000683139"/>
    </source>
</evidence>
<evidence type="ECO:0000259" key="11">
    <source>
        <dbReference type="Pfam" id="PF10099"/>
    </source>
</evidence>
<dbReference type="InterPro" id="IPR018764">
    <property type="entry name" value="RskA_C"/>
</dbReference>
<dbReference type="GO" id="GO:0005886">
    <property type="term" value="C:plasma membrane"/>
    <property type="evidence" value="ECO:0007669"/>
    <property type="project" value="UniProtKB-SubCell"/>
</dbReference>
<sequence>MTSRHEQHLSCSNGYSEEQWVDFVLGNLSHAKRQLLEQHLAGCRACRQHVEEWGDLLADHGQLAWSNKAQGTAAALYSAGEQAAEGLEQPYLSEKHMRSLQRHVKQQARWHQLKTKLSEHKYVTGGVAAAVLLLALIFAPQEPAQKNPAHVDQYVLDHEPGAMSFVNAINSARYRVETAEGQNSSGYIWLKDDLSEAFLWLENLPQIGLNDYQAWAISGEQANSLGIIQVVGSEGHLYMDMPLLHPSDLITLTVEPKGGSLSPTSEQILLIVKQK</sequence>
<dbReference type="InterPro" id="IPR027383">
    <property type="entry name" value="Znf_put"/>
</dbReference>
<reference evidence="13" key="1">
    <citation type="submission" date="2021-03" db="EMBL/GenBank/DDBJ databases">
        <title>Antimicrobial resistance genes in bacteria isolated from Japanese honey, and their potential for conferring macrolide and lincosamide resistance in the American foulbrood pathogen Paenibacillus larvae.</title>
        <authorList>
            <person name="Okamoto M."/>
            <person name="Kumagai M."/>
            <person name="Kanamori H."/>
            <person name="Takamatsu D."/>
        </authorList>
    </citation>
    <scope>NUCLEOTIDE SEQUENCE</scope>
    <source>
        <strain evidence="13">J40TS1</strain>
    </source>
</reference>
<dbReference type="AlphaFoldDB" id="A0A920CXJ0"/>
<evidence type="ECO:0000256" key="7">
    <source>
        <dbReference type="ARBA" id="ARBA00024353"/>
    </source>
</evidence>
<comment type="subcellular location">
    <subcellularLocation>
        <location evidence="2">Cell membrane</location>
    </subcellularLocation>
    <subcellularLocation>
        <location evidence="1">Membrane</location>
        <topology evidence="1">Single-pass membrane protein</topology>
    </subcellularLocation>
</comment>
<dbReference type="Pfam" id="PF13490">
    <property type="entry name" value="zf-HC2"/>
    <property type="match status" value="1"/>
</dbReference>
<dbReference type="Proteomes" id="UP000683139">
    <property type="component" value="Unassembled WGS sequence"/>
</dbReference>
<keyword evidence="6" id="KW-0472">Membrane</keyword>
<accession>A0A920CXJ0</accession>
<evidence type="ECO:0000256" key="4">
    <source>
        <dbReference type="ARBA" id="ARBA00022692"/>
    </source>
</evidence>
<dbReference type="Gene3D" id="1.10.10.1320">
    <property type="entry name" value="Anti-sigma factor, zinc-finger domain"/>
    <property type="match status" value="1"/>
</dbReference>
<dbReference type="GO" id="GO:0006417">
    <property type="term" value="P:regulation of translation"/>
    <property type="evidence" value="ECO:0007669"/>
    <property type="project" value="TreeGrafter"/>
</dbReference>
<gene>
    <name evidence="13" type="ORF">J40TS1_26130</name>
</gene>
<evidence type="ECO:0000259" key="12">
    <source>
        <dbReference type="Pfam" id="PF13490"/>
    </source>
</evidence>
<name>A0A920CXJ0_9BACL</name>
<feature type="domain" description="Putative zinc-finger" evidence="12">
    <location>
        <begin position="22"/>
        <end position="47"/>
    </location>
</feature>
<keyword evidence="4" id="KW-0812">Transmembrane</keyword>
<evidence type="ECO:0000256" key="5">
    <source>
        <dbReference type="ARBA" id="ARBA00022989"/>
    </source>
</evidence>
<dbReference type="PANTHER" id="PTHR37461:SF1">
    <property type="entry name" value="ANTI-SIGMA-K FACTOR RSKA"/>
    <property type="match status" value="1"/>
</dbReference>
<dbReference type="GO" id="GO:0016989">
    <property type="term" value="F:sigma factor antagonist activity"/>
    <property type="evidence" value="ECO:0007669"/>
    <property type="project" value="TreeGrafter"/>
</dbReference>
<keyword evidence="3" id="KW-1003">Cell membrane</keyword>
<evidence type="ECO:0000256" key="8">
    <source>
        <dbReference type="ARBA" id="ARBA00024438"/>
    </source>
</evidence>
<dbReference type="InterPro" id="IPR051474">
    <property type="entry name" value="Anti-sigma-K/W_factor"/>
</dbReference>
<comment type="similarity">
    <text evidence="7">Belongs to the zinc-associated anti-sigma factor (ZAS) superfamily. Anti-sigma-W factor family.</text>
</comment>
<comment type="caution">
    <text evidence="13">The sequence shown here is derived from an EMBL/GenBank/DDBJ whole genome shotgun (WGS) entry which is preliminary data.</text>
</comment>
<protein>
    <recommendedName>
        <fullName evidence="8">Anti-sigma-W factor RsiW</fullName>
    </recommendedName>
    <alternativeName>
        <fullName evidence="10">Regulator of SigK</fullName>
    </alternativeName>
    <alternativeName>
        <fullName evidence="9">Sigma-K anti-sigma factor RskA</fullName>
    </alternativeName>
</protein>
<dbReference type="Pfam" id="PF10099">
    <property type="entry name" value="RskA_C"/>
    <property type="match status" value="1"/>
</dbReference>
<evidence type="ECO:0000256" key="10">
    <source>
        <dbReference type="ARBA" id="ARBA00030803"/>
    </source>
</evidence>
<evidence type="ECO:0000256" key="3">
    <source>
        <dbReference type="ARBA" id="ARBA00022475"/>
    </source>
</evidence>
<dbReference type="PANTHER" id="PTHR37461">
    <property type="entry name" value="ANTI-SIGMA-K FACTOR RSKA"/>
    <property type="match status" value="1"/>
</dbReference>
<dbReference type="InterPro" id="IPR041916">
    <property type="entry name" value="Anti_sigma_zinc_sf"/>
</dbReference>
<evidence type="ECO:0000313" key="13">
    <source>
        <dbReference type="EMBL" id="GIP16971.1"/>
    </source>
</evidence>
<evidence type="ECO:0000256" key="9">
    <source>
        <dbReference type="ARBA" id="ARBA00029829"/>
    </source>
</evidence>
<evidence type="ECO:0000256" key="6">
    <source>
        <dbReference type="ARBA" id="ARBA00023136"/>
    </source>
</evidence>
<proteinExistence type="inferred from homology"/>
<keyword evidence="5" id="KW-1133">Transmembrane helix</keyword>
<dbReference type="RefSeq" id="WP_213515728.1">
    <property type="nucleotide sequence ID" value="NZ_BOSE01000004.1"/>
</dbReference>
<organism evidence="13 14">
    <name type="scientific">Paenibacillus montaniterrae</name>
    <dbReference type="NCBI Taxonomy" id="429341"/>
    <lineage>
        <taxon>Bacteria</taxon>
        <taxon>Bacillati</taxon>
        <taxon>Bacillota</taxon>
        <taxon>Bacilli</taxon>
        <taxon>Bacillales</taxon>
        <taxon>Paenibacillaceae</taxon>
        <taxon>Paenibacillus</taxon>
    </lineage>
</organism>
<evidence type="ECO:0000256" key="1">
    <source>
        <dbReference type="ARBA" id="ARBA00004167"/>
    </source>
</evidence>
<keyword evidence="14" id="KW-1185">Reference proteome</keyword>